<proteinExistence type="predicted"/>
<feature type="domain" description="Myb/SANT-like" evidence="2">
    <location>
        <begin position="56"/>
        <end position="138"/>
    </location>
</feature>
<dbReference type="AlphaFoldDB" id="A0A7J7FQ87"/>
<evidence type="ECO:0000313" key="3">
    <source>
        <dbReference type="EMBL" id="KAF5930061.1"/>
    </source>
</evidence>
<dbReference type="PANTHER" id="PTHR47584:SF14">
    <property type="entry name" value="L10-INTERACTING MYB DOMAIN-CONTAINING PROTEIN-LIKE"/>
    <property type="match status" value="1"/>
</dbReference>
<dbReference type="Proteomes" id="UP000593564">
    <property type="component" value="Unassembled WGS sequence"/>
</dbReference>
<keyword evidence="4" id="KW-1185">Reference proteome</keyword>
<organism evidence="3 4">
    <name type="scientific">Camellia sinensis</name>
    <name type="common">Tea plant</name>
    <name type="synonym">Thea sinensis</name>
    <dbReference type="NCBI Taxonomy" id="4442"/>
    <lineage>
        <taxon>Eukaryota</taxon>
        <taxon>Viridiplantae</taxon>
        <taxon>Streptophyta</taxon>
        <taxon>Embryophyta</taxon>
        <taxon>Tracheophyta</taxon>
        <taxon>Spermatophyta</taxon>
        <taxon>Magnoliopsida</taxon>
        <taxon>eudicotyledons</taxon>
        <taxon>Gunneridae</taxon>
        <taxon>Pentapetalae</taxon>
        <taxon>asterids</taxon>
        <taxon>Ericales</taxon>
        <taxon>Theaceae</taxon>
        <taxon>Camellia</taxon>
    </lineage>
</organism>
<evidence type="ECO:0000259" key="2">
    <source>
        <dbReference type="Pfam" id="PF12776"/>
    </source>
</evidence>
<dbReference type="EMBL" id="JACBKZ010000015">
    <property type="protein sequence ID" value="KAF5930061.1"/>
    <property type="molecule type" value="Genomic_DNA"/>
</dbReference>
<reference evidence="3 4" key="2">
    <citation type="submission" date="2020-07" db="EMBL/GenBank/DDBJ databases">
        <title>Genome assembly of wild tea tree DASZ reveals pedigree and selection history of tea varieties.</title>
        <authorList>
            <person name="Zhang W."/>
        </authorList>
    </citation>
    <scope>NUCLEOTIDE SEQUENCE [LARGE SCALE GENOMIC DNA]</scope>
    <source>
        <strain evidence="4">cv. G240</strain>
        <tissue evidence="3">Leaf</tissue>
    </source>
</reference>
<sequence length="312" mass="35242">MYQGTTCHLDGFSGDVHGATASAGLRFTQSNLCFGSKMALRLNEGDEVEIEPDPATWTTLEEELYIQLMVKEVHKGNRSSATFSRKGWKQIEQEFCEKTNKRYNNSQFRNNKLLKEPGFTWEPVLSTVTATDAAWESYIKGNKNVKRFRKKGCPMFNELGIIFGDPTSSYKDVFPLAQYPMVSEYKLDIEDESTNATPSAFPSDSNNGRDFPSQSTRRHRQRSSTPMSHLRGKREARTAVEGEALKEWTEATVPLGMSDRKWAETSKVMTPTFHKLETSFQASPFSIANCVKCLEAIEGVDSSTYIKAIKMF</sequence>
<comment type="caution">
    <text evidence="3">The sequence shown here is derived from an EMBL/GenBank/DDBJ whole genome shotgun (WGS) entry which is preliminary data.</text>
</comment>
<protein>
    <recommendedName>
        <fullName evidence="2">Myb/SANT-like domain-containing protein</fullName>
    </recommendedName>
</protein>
<accession>A0A7J7FQ87</accession>
<gene>
    <name evidence="3" type="ORF">HYC85_030934</name>
</gene>
<feature type="region of interest" description="Disordered" evidence="1">
    <location>
        <begin position="193"/>
        <end position="239"/>
    </location>
</feature>
<dbReference type="Pfam" id="PF12776">
    <property type="entry name" value="Myb_DNA-bind_3"/>
    <property type="match status" value="1"/>
</dbReference>
<dbReference type="InterPro" id="IPR024752">
    <property type="entry name" value="Myb/SANT-like_dom"/>
</dbReference>
<evidence type="ECO:0000256" key="1">
    <source>
        <dbReference type="SAM" id="MobiDB-lite"/>
    </source>
</evidence>
<dbReference type="PANTHER" id="PTHR47584">
    <property type="match status" value="1"/>
</dbReference>
<feature type="compositionally biased region" description="Polar residues" evidence="1">
    <location>
        <begin position="194"/>
        <end position="208"/>
    </location>
</feature>
<evidence type="ECO:0000313" key="4">
    <source>
        <dbReference type="Proteomes" id="UP000593564"/>
    </source>
</evidence>
<reference evidence="4" key="1">
    <citation type="journal article" date="2020" name="Nat. Commun.">
        <title>Genome assembly of wild tea tree DASZ reveals pedigree and selection history of tea varieties.</title>
        <authorList>
            <person name="Zhang W."/>
            <person name="Zhang Y."/>
            <person name="Qiu H."/>
            <person name="Guo Y."/>
            <person name="Wan H."/>
            <person name="Zhang X."/>
            <person name="Scossa F."/>
            <person name="Alseekh S."/>
            <person name="Zhang Q."/>
            <person name="Wang P."/>
            <person name="Xu L."/>
            <person name="Schmidt M.H."/>
            <person name="Jia X."/>
            <person name="Li D."/>
            <person name="Zhu A."/>
            <person name="Guo F."/>
            <person name="Chen W."/>
            <person name="Ni D."/>
            <person name="Usadel B."/>
            <person name="Fernie A.R."/>
            <person name="Wen W."/>
        </authorList>
    </citation>
    <scope>NUCLEOTIDE SEQUENCE [LARGE SCALE GENOMIC DNA]</scope>
    <source>
        <strain evidence="4">cv. G240</strain>
    </source>
</reference>
<dbReference type="InterPro" id="IPR045026">
    <property type="entry name" value="LIMYB"/>
</dbReference>
<name>A0A7J7FQ87_CAMSI</name>